<dbReference type="CDD" id="cd05254">
    <property type="entry name" value="dTDP_HR_like_SDR_e"/>
    <property type="match status" value="1"/>
</dbReference>
<dbReference type="AlphaFoldDB" id="A0A7S9LVV5"/>
<keyword evidence="6 9" id="KW-0560">Oxidoreductase</keyword>
<dbReference type="UniPathway" id="UPA00124"/>
<evidence type="ECO:0000256" key="3">
    <source>
        <dbReference type="ARBA" id="ARBA00012929"/>
    </source>
</evidence>
<dbReference type="SUPFAM" id="SSF51735">
    <property type="entry name" value="NAD(P)-binding Rossmann-fold domains"/>
    <property type="match status" value="1"/>
</dbReference>
<dbReference type="Pfam" id="PF04321">
    <property type="entry name" value="RmlD_sub_bind"/>
    <property type="match status" value="1"/>
</dbReference>
<proteinExistence type="inferred from homology"/>
<dbReference type="InterPro" id="IPR029903">
    <property type="entry name" value="RmlD-like-bd"/>
</dbReference>
<evidence type="ECO:0000313" key="10">
    <source>
        <dbReference type="Proteomes" id="UP000594800"/>
    </source>
</evidence>
<dbReference type="EMBL" id="CP064942">
    <property type="protein sequence ID" value="QPH55945.1"/>
    <property type="molecule type" value="Genomic_DNA"/>
</dbReference>
<comment type="similarity">
    <text evidence="2 6">Belongs to the dTDP-4-dehydrorhamnose reductase family.</text>
</comment>
<dbReference type="EC" id="1.1.1.133" evidence="3 6"/>
<name>A0A7S9LVV5_9RHOB</name>
<dbReference type="Gene3D" id="3.40.50.720">
    <property type="entry name" value="NAD(P)-binding Rossmann-like Domain"/>
    <property type="match status" value="1"/>
</dbReference>
<dbReference type="PANTHER" id="PTHR10491:SF4">
    <property type="entry name" value="METHIONINE ADENOSYLTRANSFERASE 2 SUBUNIT BETA"/>
    <property type="match status" value="1"/>
</dbReference>
<evidence type="ECO:0000256" key="4">
    <source>
        <dbReference type="ARBA" id="ARBA00017099"/>
    </source>
</evidence>
<comment type="function">
    <text evidence="6">Catalyzes the reduction of dTDP-6-deoxy-L-lyxo-4-hexulose to yield dTDP-L-rhamnose.</text>
</comment>
<evidence type="ECO:0000256" key="6">
    <source>
        <dbReference type="RuleBase" id="RU364082"/>
    </source>
</evidence>
<keyword evidence="10" id="KW-1185">Reference proteome</keyword>
<comment type="cofactor">
    <cofactor evidence="6">
        <name>Mg(2+)</name>
        <dbReference type="ChEBI" id="CHEBI:18420"/>
    </cofactor>
    <text evidence="6">Binds 1 Mg(2+) ion per monomer.</text>
</comment>
<evidence type="ECO:0000256" key="1">
    <source>
        <dbReference type="ARBA" id="ARBA00004781"/>
    </source>
</evidence>
<dbReference type="GO" id="GO:0008831">
    <property type="term" value="F:dTDP-4-dehydrorhamnose reductase activity"/>
    <property type="evidence" value="ECO:0007669"/>
    <property type="project" value="UniProtKB-EC"/>
</dbReference>
<feature type="region of interest" description="Disordered" evidence="7">
    <location>
        <begin position="245"/>
        <end position="267"/>
    </location>
</feature>
<dbReference type="Proteomes" id="UP000594800">
    <property type="component" value="Chromosome"/>
</dbReference>
<dbReference type="Gene3D" id="3.90.25.10">
    <property type="entry name" value="UDP-galactose 4-epimerase, domain 1"/>
    <property type="match status" value="1"/>
</dbReference>
<dbReference type="NCBIfam" id="TIGR01214">
    <property type="entry name" value="rmlD"/>
    <property type="match status" value="1"/>
</dbReference>
<accession>A0A7S9LVV5</accession>
<dbReference type="KEGG" id="poz:I0K15_09550"/>
<keyword evidence="6" id="KW-0521">NADP</keyword>
<evidence type="ECO:0000256" key="7">
    <source>
        <dbReference type="SAM" id="MobiDB-lite"/>
    </source>
</evidence>
<organism evidence="9 10">
    <name type="scientific">Pontivivens ytuae</name>
    <dbReference type="NCBI Taxonomy" id="2789856"/>
    <lineage>
        <taxon>Bacteria</taxon>
        <taxon>Pseudomonadati</taxon>
        <taxon>Pseudomonadota</taxon>
        <taxon>Alphaproteobacteria</taxon>
        <taxon>Rhodobacterales</taxon>
        <taxon>Paracoccaceae</taxon>
        <taxon>Pontivivens</taxon>
    </lineage>
</organism>
<dbReference type="GO" id="GO:0019305">
    <property type="term" value="P:dTDP-rhamnose biosynthetic process"/>
    <property type="evidence" value="ECO:0007669"/>
    <property type="project" value="UniProtKB-UniPathway"/>
</dbReference>
<dbReference type="InterPro" id="IPR036291">
    <property type="entry name" value="NAD(P)-bd_dom_sf"/>
</dbReference>
<dbReference type="InterPro" id="IPR005913">
    <property type="entry name" value="dTDP_dehydrorham_reduct"/>
</dbReference>
<sequence length="299" mass="31229">MSGLAIVVIGRSGQLALALQANPGPHRLIPLSRPQVDLADPGNLEPALRAAQPDVIINAAAYTDVDGAETHSELNAAINAGGPVALSTIAAELGTPLIHISTDYVFDGTLGRPLTEADTPNPLSAYGEAKLAGEALLDVHPNAAVLRTAGLVSPAGRNFLTTILRLARDRDSLNIVANQTLTPTSADDLATAVLKVAENLTARPDPDLRGIFHAAGAGPLSWADFARAIFDASARAGGPTANCHDIPAADWPSPAQRPADSRLDSSRLATHHGARLADIRTRLDDLVRRALVAERKTTR</sequence>
<comment type="catalytic activity">
    <reaction evidence="5 6">
        <text>dTDP-beta-L-rhamnose + NADP(+) = dTDP-4-dehydro-beta-L-rhamnose + NADPH + H(+)</text>
        <dbReference type="Rhea" id="RHEA:21796"/>
        <dbReference type="ChEBI" id="CHEBI:15378"/>
        <dbReference type="ChEBI" id="CHEBI:57510"/>
        <dbReference type="ChEBI" id="CHEBI:57783"/>
        <dbReference type="ChEBI" id="CHEBI:58349"/>
        <dbReference type="ChEBI" id="CHEBI:62830"/>
        <dbReference type="EC" id="1.1.1.133"/>
    </reaction>
</comment>
<gene>
    <name evidence="9" type="primary">rfbD</name>
    <name evidence="9" type="ORF">I0K15_09550</name>
</gene>
<protein>
    <recommendedName>
        <fullName evidence="4 6">dTDP-4-dehydrorhamnose reductase</fullName>
        <ecNumber evidence="3 6">1.1.1.133</ecNumber>
    </recommendedName>
</protein>
<comment type="pathway">
    <text evidence="1 6">Carbohydrate biosynthesis; dTDP-L-rhamnose biosynthesis.</text>
</comment>
<evidence type="ECO:0000256" key="5">
    <source>
        <dbReference type="ARBA" id="ARBA00048200"/>
    </source>
</evidence>
<dbReference type="RefSeq" id="WP_196105207.1">
    <property type="nucleotide sequence ID" value="NZ_CP064942.1"/>
</dbReference>
<dbReference type="PANTHER" id="PTHR10491">
    <property type="entry name" value="DTDP-4-DEHYDRORHAMNOSE REDUCTASE"/>
    <property type="match status" value="1"/>
</dbReference>
<evidence type="ECO:0000259" key="8">
    <source>
        <dbReference type="Pfam" id="PF04321"/>
    </source>
</evidence>
<evidence type="ECO:0000313" key="9">
    <source>
        <dbReference type="EMBL" id="QPH55945.1"/>
    </source>
</evidence>
<feature type="domain" description="RmlD-like substrate binding" evidence="8">
    <location>
        <begin position="6"/>
        <end position="289"/>
    </location>
</feature>
<evidence type="ECO:0000256" key="2">
    <source>
        <dbReference type="ARBA" id="ARBA00010944"/>
    </source>
</evidence>
<reference evidence="9 10" key="1">
    <citation type="submission" date="2020-11" db="EMBL/GenBank/DDBJ databases">
        <title>Description of Pontivivens ytuae sp. nov. isolated from deep sea sediment of Mariana Trench.</title>
        <authorList>
            <person name="Wang Z."/>
            <person name="Sun Q.-L."/>
            <person name="Xu X.-D."/>
            <person name="Tang Y.-Z."/>
            <person name="Zhang J."/>
        </authorList>
    </citation>
    <scope>NUCLEOTIDE SEQUENCE [LARGE SCALE GENOMIC DNA]</scope>
    <source>
        <strain evidence="9 10">MT2928</strain>
    </source>
</reference>